<dbReference type="InterPro" id="IPR035412">
    <property type="entry name" value="Terminase_L_N"/>
</dbReference>
<dbReference type="GeneID" id="92814877"/>
<gene>
    <name evidence="3" type="ORF">HMPREF9450_02102</name>
</gene>
<dbReference type="PATRIC" id="fig|742725.3.peg.2180"/>
<evidence type="ECO:0000313" key="3">
    <source>
        <dbReference type="EMBL" id="EHB92053.1"/>
    </source>
</evidence>
<dbReference type="Pfam" id="PF17288">
    <property type="entry name" value="Terminase_3C"/>
    <property type="match status" value="1"/>
</dbReference>
<feature type="domain" description="Phage terminase large subunit N-terminal" evidence="1">
    <location>
        <begin position="25"/>
        <end position="231"/>
    </location>
</feature>
<sequence>MMHSNPVTEITYSRKYAPLFNLTTRYCIVMGGRGSAKSHAESTNEVCNTFNPDQLTLFTRYTMTSAEISIIPEFWEKVELMNYAPIFYKTKASVVNKQTGSGILFRGIRTSSGNQTASLKSISGVTRWVLDEAEELTDETIFDKIDLSIRKKNADIHVIVILNAPDEEHFIIRRFFIDRGVPFNFNGVHDDCTYIHTTYLDNIENLDESFLRVAEGVKEKDPEKYEHIFMGMPLKMAEGVIYKNWCRITSYPSDLYTWYGVDFGFVNDPTAIIRICFDKRSNSIYLHEVAYLKGLQNADIANLIKQDYRNKKTELFNDGSHSIAYHHERIYIDGSEVNRDELSVVLKAIGLSPYYQSLLKQINSIDHCLTEVYCDSAEQKSIAELRQYGISAYPAIKGAGSVVNQIQFVQYFNIYYTSESSNIHNEQKNYKWLVKKDGTLYNEPMDAFNHAMDGARYGIFTHLTRNGYEYDKVLGAKKAG</sequence>
<dbReference type="AlphaFoldDB" id="G5H916"/>
<keyword evidence="4" id="KW-1185">Reference proteome</keyword>
<name>G5H916_9BACT</name>
<dbReference type="HOGENOM" id="CLU_035697_3_0_10"/>
<protein>
    <submittedName>
        <fullName evidence="3">PBSX family phage terminase, large subunit</fullName>
    </submittedName>
</protein>
<comment type="caution">
    <text evidence="3">The sequence shown here is derived from an EMBL/GenBank/DDBJ whole genome shotgun (WGS) entry which is preliminary data.</text>
</comment>
<dbReference type="InterPro" id="IPR035413">
    <property type="entry name" value="Terminase_L_C"/>
</dbReference>
<proteinExistence type="predicted"/>
<reference evidence="3 4" key="1">
    <citation type="submission" date="2011-08" db="EMBL/GenBank/DDBJ databases">
        <title>The Genome Sequence of Alistipes indistinctus YIT 12060.</title>
        <authorList>
            <consortium name="The Broad Institute Genome Sequencing Platform"/>
            <person name="Earl A."/>
            <person name="Ward D."/>
            <person name="Feldgarden M."/>
            <person name="Gevers D."/>
            <person name="Morotomi M."/>
            <person name="Young S.K."/>
            <person name="Zeng Q."/>
            <person name="Gargeya S."/>
            <person name="Fitzgerald M."/>
            <person name="Haas B."/>
            <person name="Abouelleil A."/>
            <person name="Alvarado L."/>
            <person name="Arachchi H.M."/>
            <person name="Berlin A."/>
            <person name="Brown A."/>
            <person name="Chapman S.B."/>
            <person name="Chen Z."/>
            <person name="Dunbar C."/>
            <person name="Freedman E."/>
            <person name="Gearin G."/>
            <person name="Gellesch M."/>
            <person name="Goldberg J."/>
            <person name="Griggs A."/>
            <person name="Gujja S."/>
            <person name="Heiman D."/>
            <person name="Howarth C."/>
            <person name="Larson L."/>
            <person name="Lui A."/>
            <person name="MacDonald P.J.P."/>
            <person name="Montmayeur A."/>
            <person name="Murphy C."/>
            <person name="Neiman D."/>
            <person name="Pearson M."/>
            <person name="Priest M."/>
            <person name="Roberts A."/>
            <person name="Saif S."/>
            <person name="Shea T."/>
            <person name="Shenoy N."/>
            <person name="Sisk P."/>
            <person name="Stolte C."/>
            <person name="Sykes S."/>
            <person name="Wortman J."/>
            <person name="Nusbaum C."/>
            <person name="Birren B."/>
        </authorList>
    </citation>
    <scope>NUCLEOTIDE SEQUENCE [LARGE SCALE GENOMIC DNA]</scope>
    <source>
        <strain evidence="3 4">YIT 12060</strain>
    </source>
</reference>
<dbReference type="EMBL" id="ADLD01000013">
    <property type="protein sequence ID" value="EHB92053.1"/>
    <property type="molecule type" value="Genomic_DNA"/>
</dbReference>
<organism evidence="3 4">
    <name type="scientific">Alistipes indistinctus YIT 12060</name>
    <dbReference type="NCBI Taxonomy" id="742725"/>
    <lineage>
        <taxon>Bacteria</taxon>
        <taxon>Pseudomonadati</taxon>
        <taxon>Bacteroidota</taxon>
        <taxon>Bacteroidia</taxon>
        <taxon>Bacteroidales</taxon>
        <taxon>Rikenellaceae</taxon>
        <taxon>Alistipes</taxon>
    </lineage>
</organism>
<dbReference type="PANTHER" id="PTHR39184:SF1">
    <property type="entry name" value="PBSX PHAGE TERMINASE LARGE SUBUNIT"/>
    <property type="match status" value="1"/>
</dbReference>
<evidence type="ECO:0000313" key="4">
    <source>
        <dbReference type="Proteomes" id="UP000006008"/>
    </source>
</evidence>
<dbReference type="Pfam" id="PF04466">
    <property type="entry name" value="Terminase_3"/>
    <property type="match status" value="1"/>
</dbReference>
<dbReference type="Gene3D" id="3.30.420.280">
    <property type="match status" value="1"/>
</dbReference>
<dbReference type="eggNOG" id="COG1783">
    <property type="taxonomic scope" value="Bacteria"/>
</dbReference>
<dbReference type="RefSeq" id="WP_009134908.1">
    <property type="nucleotide sequence ID" value="NZ_CP102250.1"/>
</dbReference>
<dbReference type="InterPro" id="IPR027417">
    <property type="entry name" value="P-loop_NTPase"/>
</dbReference>
<feature type="domain" description="Phage terminase large subunit C-terminal" evidence="2">
    <location>
        <begin position="262"/>
        <end position="458"/>
    </location>
</feature>
<evidence type="ECO:0000259" key="1">
    <source>
        <dbReference type="Pfam" id="PF04466"/>
    </source>
</evidence>
<dbReference type="InterPro" id="IPR052380">
    <property type="entry name" value="Viral_DNA_packaging_terminase"/>
</dbReference>
<dbReference type="PANTHER" id="PTHR39184">
    <property type="match status" value="1"/>
</dbReference>
<dbReference type="Gene3D" id="3.40.50.300">
    <property type="entry name" value="P-loop containing nucleotide triphosphate hydrolases"/>
    <property type="match status" value="1"/>
</dbReference>
<dbReference type="STRING" id="742725.HMPREF9450_02102"/>
<dbReference type="Proteomes" id="UP000006008">
    <property type="component" value="Unassembled WGS sequence"/>
</dbReference>
<dbReference type="OrthoDB" id="9768556at2"/>
<evidence type="ECO:0000259" key="2">
    <source>
        <dbReference type="Pfam" id="PF17288"/>
    </source>
</evidence>
<accession>G5H916</accession>